<dbReference type="EMBL" id="JWZT01005267">
    <property type="protein sequence ID" value="KII61725.1"/>
    <property type="molecule type" value="Genomic_DNA"/>
</dbReference>
<evidence type="ECO:0000313" key="2">
    <source>
        <dbReference type="Proteomes" id="UP000031668"/>
    </source>
</evidence>
<proteinExistence type="predicted"/>
<organism evidence="1 2">
    <name type="scientific">Thelohanellus kitauei</name>
    <name type="common">Myxosporean</name>
    <dbReference type="NCBI Taxonomy" id="669202"/>
    <lineage>
        <taxon>Eukaryota</taxon>
        <taxon>Metazoa</taxon>
        <taxon>Cnidaria</taxon>
        <taxon>Myxozoa</taxon>
        <taxon>Myxosporea</taxon>
        <taxon>Bivalvulida</taxon>
        <taxon>Platysporina</taxon>
        <taxon>Myxobolidae</taxon>
        <taxon>Thelohanellus</taxon>
    </lineage>
</organism>
<evidence type="ECO:0000313" key="1">
    <source>
        <dbReference type="EMBL" id="KII61725.1"/>
    </source>
</evidence>
<dbReference type="Proteomes" id="UP000031668">
    <property type="component" value="Unassembled WGS sequence"/>
</dbReference>
<dbReference type="AlphaFoldDB" id="A0A0C2M3X0"/>
<sequence>MPKEPNRILGVRNNLSKDIEIHNYAQVPHIRLKRAIPIGPSDSTIEKLKQSLAARKFSAKKKFYEGIRDQLRLRPHPIKENYIQPSSDSDENKPSAITRLSKMVNEDQNFVNLYIRTYFDS</sequence>
<protein>
    <submittedName>
        <fullName evidence="1">Uncharacterized protein</fullName>
    </submittedName>
</protein>
<comment type="caution">
    <text evidence="1">The sequence shown here is derived from an EMBL/GenBank/DDBJ whole genome shotgun (WGS) entry which is preliminary data.</text>
</comment>
<gene>
    <name evidence="1" type="ORF">RF11_09632</name>
</gene>
<accession>A0A0C2M3X0</accession>
<keyword evidence="2" id="KW-1185">Reference proteome</keyword>
<name>A0A0C2M3X0_THEKT</name>
<reference evidence="1 2" key="1">
    <citation type="journal article" date="2014" name="Genome Biol. Evol.">
        <title>The genome of the myxosporean Thelohanellus kitauei shows adaptations to nutrient acquisition within its fish host.</title>
        <authorList>
            <person name="Yang Y."/>
            <person name="Xiong J."/>
            <person name="Zhou Z."/>
            <person name="Huo F."/>
            <person name="Miao W."/>
            <person name="Ran C."/>
            <person name="Liu Y."/>
            <person name="Zhang J."/>
            <person name="Feng J."/>
            <person name="Wang M."/>
            <person name="Wang M."/>
            <person name="Wang L."/>
            <person name="Yao B."/>
        </authorList>
    </citation>
    <scope>NUCLEOTIDE SEQUENCE [LARGE SCALE GENOMIC DNA]</scope>
    <source>
        <strain evidence="1">Wuqing</strain>
    </source>
</reference>